<dbReference type="Gene3D" id="1.10.287.1260">
    <property type="match status" value="1"/>
</dbReference>
<protein>
    <submittedName>
        <fullName evidence="10">Uncharacterized protein</fullName>
    </submittedName>
</protein>
<evidence type="ECO:0000256" key="4">
    <source>
        <dbReference type="ARBA" id="ARBA00022692"/>
    </source>
</evidence>
<dbReference type="GO" id="GO:0008381">
    <property type="term" value="F:mechanosensitive monoatomic ion channel activity"/>
    <property type="evidence" value="ECO:0007669"/>
    <property type="project" value="InterPro"/>
</dbReference>
<keyword evidence="6 7" id="KW-0472">Membrane</keyword>
<dbReference type="SUPFAM" id="SSF50182">
    <property type="entry name" value="Sm-like ribonucleoproteins"/>
    <property type="match status" value="1"/>
</dbReference>
<keyword evidence="5 7" id="KW-1133">Transmembrane helix</keyword>
<feature type="transmembrane region" description="Helical" evidence="7">
    <location>
        <begin position="282"/>
        <end position="300"/>
    </location>
</feature>
<feature type="transmembrane region" description="Helical" evidence="7">
    <location>
        <begin position="436"/>
        <end position="457"/>
    </location>
</feature>
<dbReference type="AlphaFoldDB" id="A0A0F9N882"/>
<comment type="similarity">
    <text evidence="2">Belongs to the MscS (TC 1.A.23) family.</text>
</comment>
<evidence type="ECO:0000256" key="5">
    <source>
        <dbReference type="ARBA" id="ARBA00022989"/>
    </source>
</evidence>
<organism evidence="10">
    <name type="scientific">marine sediment metagenome</name>
    <dbReference type="NCBI Taxonomy" id="412755"/>
    <lineage>
        <taxon>unclassified sequences</taxon>
        <taxon>metagenomes</taxon>
        <taxon>ecological metagenomes</taxon>
    </lineage>
</organism>
<feature type="domain" description="Mechanosensitive ion channel MscS" evidence="8">
    <location>
        <begin position="568"/>
        <end position="633"/>
    </location>
</feature>
<dbReference type="PANTHER" id="PTHR30460">
    <property type="entry name" value="MODERATE CONDUCTANCE MECHANOSENSITIVE CHANNEL YBIO"/>
    <property type="match status" value="1"/>
</dbReference>
<evidence type="ECO:0000256" key="6">
    <source>
        <dbReference type="ARBA" id="ARBA00023136"/>
    </source>
</evidence>
<feature type="transmembrane region" description="Helical" evidence="7">
    <location>
        <begin position="211"/>
        <end position="229"/>
    </location>
</feature>
<evidence type="ECO:0000256" key="2">
    <source>
        <dbReference type="ARBA" id="ARBA00008017"/>
    </source>
</evidence>
<dbReference type="GO" id="GO:0005886">
    <property type="term" value="C:plasma membrane"/>
    <property type="evidence" value="ECO:0007669"/>
    <property type="project" value="UniProtKB-SubCell"/>
</dbReference>
<feature type="transmembrane region" description="Helical" evidence="7">
    <location>
        <begin position="168"/>
        <end position="191"/>
    </location>
</feature>
<dbReference type="Gene3D" id="2.30.30.60">
    <property type="match status" value="1"/>
</dbReference>
<dbReference type="InterPro" id="IPR045276">
    <property type="entry name" value="YbiO_bact"/>
</dbReference>
<feature type="transmembrane region" description="Helical" evidence="7">
    <location>
        <begin position="367"/>
        <end position="387"/>
    </location>
</feature>
<gene>
    <name evidence="10" type="ORF">LCGC14_1293560</name>
</gene>
<evidence type="ECO:0000256" key="3">
    <source>
        <dbReference type="ARBA" id="ARBA00022475"/>
    </source>
</evidence>
<dbReference type="PANTHER" id="PTHR30460:SF0">
    <property type="entry name" value="MODERATE CONDUCTANCE MECHANOSENSITIVE CHANNEL YBIO"/>
    <property type="match status" value="1"/>
</dbReference>
<dbReference type="InterPro" id="IPR011014">
    <property type="entry name" value="MscS_channel_TM-2"/>
</dbReference>
<evidence type="ECO:0000259" key="9">
    <source>
        <dbReference type="Pfam" id="PF21088"/>
    </source>
</evidence>
<evidence type="ECO:0000313" key="10">
    <source>
        <dbReference type="EMBL" id="KKM84995.1"/>
    </source>
</evidence>
<dbReference type="SUPFAM" id="SSF82861">
    <property type="entry name" value="Mechanosensitive channel protein MscS (YggB), transmembrane region"/>
    <property type="match status" value="1"/>
</dbReference>
<reference evidence="10" key="1">
    <citation type="journal article" date="2015" name="Nature">
        <title>Complex archaea that bridge the gap between prokaryotes and eukaryotes.</title>
        <authorList>
            <person name="Spang A."/>
            <person name="Saw J.H."/>
            <person name="Jorgensen S.L."/>
            <person name="Zaremba-Niedzwiedzka K."/>
            <person name="Martijn J."/>
            <person name="Lind A.E."/>
            <person name="van Eijk R."/>
            <person name="Schleper C."/>
            <person name="Guy L."/>
            <person name="Ettema T.J."/>
        </authorList>
    </citation>
    <scope>NUCLEOTIDE SEQUENCE</scope>
</reference>
<dbReference type="Pfam" id="PF21088">
    <property type="entry name" value="MS_channel_1st"/>
    <property type="match status" value="1"/>
</dbReference>
<feature type="transmembrane region" description="Helical" evidence="7">
    <location>
        <begin position="312"/>
        <end position="333"/>
    </location>
</feature>
<feature type="transmembrane region" description="Helical" evidence="7">
    <location>
        <begin position="526"/>
        <end position="545"/>
    </location>
</feature>
<dbReference type="EMBL" id="LAZR01007480">
    <property type="protein sequence ID" value="KKM84995.1"/>
    <property type="molecule type" value="Genomic_DNA"/>
</dbReference>
<keyword evidence="3" id="KW-1003">Cell membrane</keyword>
<dbReference type="InterPro" id="IPR049142">
    <property type="entry name" value="MS_channel_1st"/>
</dbReference>
<comment type="subcellular location">
    <subcellularLocation>
        <location evidence="1">Cell membrane</location>
        <topology evidence="1">Multi-pass membrane protein</topology>
    </subcellularLocation>
</comment>
<feature type="transmembrane region" description="Helical" evidence="7">
    <location>
        <begin position="551"/>
        <end position="570"/>
    </location>
</feature>
<dbReference type="InterPro" id="IPR006685">
    <property type="entry name" value="MscS_channel_2nd"/>
</dbReference>
<keyword evidence="4 7" id="KW-0812">Transmembrane</keyword>
<name>A0A0F9N882_9ZZZZ</name>
<dbReference type="Pfam" id="PF00924">
    <property type="entry name" value="MS_channel_2nd"/>
    <property type="match status" value="1"/>
</dbReference>
<dbReference type="Gene3D" id="3.30.70.100">
    <property type="match status" value="1"/>
</dbReference>
<feature type="transmembrane region" description="Helical" evidence="7">
    <location>
        <begin position="241"/>
        <end position="261"/>
    </location>
</feature>
<evidence type="ECO:0000256" key="1">
    <source>
        <dbReference type="ARBA" id="ARBA00004651"/>
    </source>
</evidence>
<proteinExistence type="inferred from homology"/>
<dbReference type="InterPro" id="IPR023408">
    <property type="entry name" value="MscS_beta-dom_sf"/>
</dbReference>
<evidence type="ECO:0000259" key="8">
    <source>
        <dbReference type="Pfam" id="PF00924"/>
    </source>
</evidence>
<accession>A0A0F9N882</accession>
<sequence length="754" mass="82335">MKRHSTGGTAGLFLGSWRCNPGLAALALGAILLMIAAGSVQAQPFTLPGIPGFSAQTQEPEKASPEELEASLNTTIQALQDDESRESLVKQLKTIQQGLQAESLQAANESAVDHGLLGALANFFGEAANPDSSEKTSLGKWKSNFRNAYLAAEKLLTGMSFRVFAETIAGVTVWLIALWGLSRLARLLYAWQGWPVQMPRQPRPWMLIAHLARRLLPWLITFTALLAGLPTSGMSEAAQNTVLILAYAALSARGLTTFFDVTISVFSSGHRLTAVLILRRRMLVPLFIIGVLFALEDALGTSELTDQLGVELASALALTFSIIAALLSFFLIVRNRRPVTHLIRNRPYTQRQNQGVWREVTALLARLWHIPMLVAISASVVAVFANGGEADAALGKAMICALLLAATLAIQGLIGIQETRPKHHALSKFSGRLVRFGYRLVQTAAWLIFFELVLQIWDLSLLGLAGKPPVSIGLAGSVVGVILTWLIANLVWIFVDELLERALHGGDRKTRINPARAQTIVPIARNTLLVIIIIVAILVGLSSLGVDVTPLLAGAGIIGLAVGFGAQTLVQDLITGLFIVVEDSMSVGDFVEINGFMGTVEGFNLRTVRLRDLEGVVHHITFSKISSIHNMSRQFGIALIKIRIPRELPIDDAILLMTETAEELRTQPDMRWLIWSPLEMQGIHSFEEGCPVLRMRMRTKPECQWDVSRAFNLLLKRNMEERYIDVAAPRISVQMDAEGGGRSSVIEGRHSPEA</sequence>
<feature type="transmembrane region" description="Helical" evidence="7">
    <location>
        <begin position="393"/>
        <end position="416"/>
    </location>
</feature>
<dbReference type="SUPFAM" id="SSF82689">
    <property type="entry name" value="Mechanosensitive channel protein MscS (YggB), C-terminal domain"/>
    <property type="match status" value="1"/>
</dbReference>
<comment type="caution">
    <text evidence="10">The sequence shown here is derived from an EMBL/GenBank/DDBJ whole genome shotgun (WGS) entry which is preliminary data.</text>
</comment>
<dbReference type="InterPro" id="IPR011066">
    <property type="entry name" value="MscS_channel_C_sf"/>
</dbReference>
<evidence type="ECO:0000256" key="7">
    <source>
        <dbReference type="SAM" id="Phobius"/>
    </source>
</evidence>
<feature type="transmembrane region" description="Helical" evidence="7">
    <location>
        <begin position="469"/>
        <end position="495"/>
    </location>
</feature>
<dbReference type="InterPro" id="IPR010920">
    <property type="entry name" value="LSM_dom_sf"/>
</dbReference>
<feature type="domain" description="Mechanosensitive ion channel transmembrane helices 2/3" evidence="9">
    <location>
        <begin position="527"/>
        <end position="567"/>
    </location>
</feature>